<reference evidence="2" key="1">
    <citation type="submission" date="2024-06" db="EMBL/GenBank/DDBJ databases">
        <title>Multi-omics analyses provide insights into the biosynthesis of the anticancer antibiotic pleurotin in Hohenbuehelia grisea.</title>
        <authorList>
            <person name="Weaver J.A."/>
            <person name="Alberti F."/>
        </authorList>
    </citation>
    <scope>NUCLEOTIDE SEQUENCE [LARGE SCALE GENOMIC DNA]</scope>
    <source>
        <strain evidence="2">T-177</strain>
    </source>
</reference>
<dbReference type="Proteomes" id="UP001556367">
    <property type="component" value="Unassembled WGS sequence"/>
</dbReference>
<evidence type="ECO:0000313" key="1">
    <source>
        <dbReference type="EMBL" id="KAL0948821.1"/>
    </source>
</evidence>
<evidence type="ECO:0000313" key="2">
    <source>
        <dbReference type="Proteomes" id="UP001556367"/>
    </source>
</evidence>
<name>A0ABR3J020_9AGAR</name>
<accession>A0ABR3J020</accession>
<proteinExistence type="predicted"/>
<keyword evidence="2" id="KW-1185">Reference proteome</keyword>
<dbReference type="EMBL" id="JASNQZ010000012">
    <property type="protein sequence ID" value="KAL0948821.1"/>
    <property type="molecule type" value="Genomic_DNA"/>
</dbReference>
<comment type="caution">
    <text evidence="1">The sequence shown here is derived from an EMBL/GenBank/DDBJ whole genome shotgun (WGS) entry which is preliminary data.</text>
</comment>
<organism evidence="1 2">
    <name type="scientific">Hohenbuehelia grisea</name>
    <dbReference type="NCBI Taxonomy" id="104357"/>
    <lineage>
        <taxon>Eukaryota</taxon>
        <taxon>Fungi</taxon>
        <taxon>Dikarya</taxon>
        <taxon>Basidiomycota</taxon>
        <taxon>Agaricomycotina</taxon>
        <taxon>Agaricomycetes</taxon>
        <taxon>Agaricomycetidae</taxon>
        <taxon>Agaricales</taxon>
        <taxon>Pleurotineae</taxon>
        <taxon>Pleurotaceae</taxon>
        <taxon>Hohenbuehelia</taxon>
    </lineage>
</organism>
<gene>
    <name evidence="1" type="ORF">HGRIS_008946</name>
</gene>
<protein>
    <submittedName>
        <fullName evidence="1">Uncharacterized protein</fullName>
    </submittedName>
</protein>
<sequence length="275" mass="30438">MEDILTLRSRMQRLADLPEYVEGPDHGTRVCASSACLANEDVLLLVIWRQTSSGNMLSSPALRDDEHVQLSVIGRMVVTPTDNLAAEVSQLPDGSAFVPKLQFKIQTPGTSHPLLSQAFDRSIVHAYGIQQSVVGSATSQHFVFANELGPGLSFSVSPWEPKHARTIHSDPGKFASLAWNRDGTALSVMRAASENVFFAGLVAYDRRYRRLAARAFQSALPDRLVEVRFTLEHRHVNVGSRFERDMFFAHAQQVTVMEDDLFGPPLCRVSMSSAK</sequence>